<gene>
    <name evidence="1" type="ORF">COU98_01375</name>
</gene>
<name>A0A2H9T1F5_9BACT</name>
<dbReference type="Proteomes" id="UP000236946">
    <property type="component" value="Unassembled WGS sequence"/>
</dbReference>
<protein>
    <submittedName>
        <fullName evidence="1">Uncharacterized protein</fullName>
    </submittedName>
</protein>
<dbReference type="AlphaFoldDB" id="A0A2H9T1F5"/>
<evidence type="ECO:0000313" key="1">
    <source>
        <dbReference type="EMBL" id="PJE69564.1"/>
    </source>
</evidence>
<evidence type="ECO:0000313" key="2">
    <source>
        <dbReference type="Proteomes" id="UP000236946"/>
    </source>
</evidence>
<dbReference type="EMBL" id="PFEN01000022">
    <property type="protein sequence ID" value="PJE69564.1"/>
    <property type="molecule type" value="Genomic_DNA"/>
</dbReference>
<comment type="caution">
    <text evidence="1">The sequence shown here is derived from an EMBL/GenBank/DDBJ whole genome shotgun (WGS) entry which is preliminary data.</text>
</comment>
<reference evidence="2" key="1">
    <citation type="submission" date="2017-09" db="EMBL/GenBank/DDBJ databases">
        <title>Depth-based differentiation of microbial function through sediment-hosted aquifers and enrichment of novel symbionts in the deep terrestrial subsurface.</title>
        <authorList>
            <person name="Probst A.J."/>
            <person name="Ladd B."/>
            <person name="Jarett J.K."/>
            <person name="Geller-Mcgrath D.E."/>
            <person name="Sieber C.M.K."/>
            <person name="Emerson J.B."/>
            <person name="Anantharaman K."/>
            <person name="Thomas B.C."/>
            <person name="Malmstrom R."/>
            <person name="Stieglmeier M."/>
            <person name="Klingl A."/>
            <person name="Woyke T."/>
            <person name="Ryan C.M."/>
            <person name="Banfield J.F."/>
        </authorList>
    </citation>
    <scope>NUCLEOTIDE SEQUENCE [LARGE SCALE GENOMIC DNA]</scope>
</reference>
<accession>A0A2H9T1F5</accession>
<organism evidence="1 2">
    <name type="scientific">Candidatus Staskawiczbacteria bacterium CG10_big_fil_rev_8_21_14_0_10_38_10</name>
    <dbReference type="NCBI Taxonomy" id="1974891"/>
    <lineage>
        <taxon>Bacteria</taxon>
        <taxon>Candidatus Staskawicziibacteriota</taxon>
    </lineage>
</organism>
<sequence length="89" mass="10069">MDFSPIIKARKALDSLWQEALLKGRCWGLAKRDNPYSATNITIAIGKELVSVSQGKDGKLRIHQFTRAKGTSLGRRVKRILRNNKLSFE</sequence>
<proteinExistence type="predicted"/>